<evidence type="ECO:0000313" key="1">
    <source>
        <dbReference type="EMBL" id="KAH7927575.1"/>
    </source>
</evidence>
<organism evidence="1 2">
    <name type="scientific">Leucogyrophana mollusca</name>
    <dbReference type="NCBI Taxonomy" id="85980"/>
    <lineage>
        <taxon>Eukaryota</taxon>
        <taxon>Fungi</taxon>
        <taxon>Dikarya</taxon>
        <taxon>Basidiomycota</taxon>
        <taxon>Agaricomycotina</taxon>
        <taxon>Agaricomycetes</taxon>
        <taxon>Agaricomycetidae</taxon>
        <taxon>Boletales</taxon>
        <taxon>Boletales incertae sedis</taxon>
        <taxon>Leucogyrophana</taxon>
    </lineage>
</organism>
<dbReference type="EMBL" id="MU266364">
    <property type="protein sequence ID" value="KAH7927575.1"/>
    <property type="molecule type" value="Genomic_DNA"/>
</dbReference>
<sequence length="223" mass="24428">MAPTGTFYGDRRQRQTKVIQAVAAIAGLELEIAPFEFGVTNKSPEFLTKFPLGKIPAFERKDGFTLTEGAAIARYLSSVAPESGLLGSSIEEAAKIDQWIHFAETEIQNYTDRVYALVEGMTGDYNKAAHDVLVKNQLRGLNYLEAYLSTHTFLINESITLADVTLAATIGRTVGVTLGAAERATFPHIIAFFEKVTQDSRIAPAFGNFERVEVSVAFKEKTA</sequence>
<dbReference type="Proteomes" id="UP000790709">
    <property type="component" value="Unassembled WGS sequence"/>
</dbReference>
<comment type="caution">
    <text evidence="1">The sequence shown here is derived from an EMBL/GenBank/DDBJ whole genome shotgun (WGS) entry which is preliminary data.</text>
</comment>
<proteinExistence type="predicted"/>
<evidence type="ECO:0000313" key="2">
    <source>
        <dbReference type="Proteomes" id="UP000790709"/>
    </source>
</evidence>
<keyword evidence="2" id="KW-1185">Reference proteome</keyword>
<gene>
    <name evidence="1" type="ORF">BV22DRAFT_1006775</name>
</gene>
<accession>A0ACB8BQY6</accession>
<protein>
    <submittedName>
        <fullName evidence="1">Glutathione S-transferase C-terminal-like protein</fullName>
    </submittedName>
</protein>
<name>A0ACB8BQY6_9AGAM</name>
<reference evidence="1" key="1">
    <citation type="journal article" date="2021" name="New Phytol.">
        <title>Evolutionary innovations through gain and loss of genes in the ectomycorrhizal Boletales.</title>
        <authorList>
            <person name="Wu G."/>
            <person name="Miyauchi S."/>
            <person name="Morin E."/>
            <person name="Kuo A."/>
            <person name="Drula E."/>
            <person name="Varga T."/>
            <person name="Kohler A."/>
            <person name="Feng B."/>
            <person name="Cao Y."/>
            <person name="Lipzen A."/>
            <person name="Daum C."/>
            <person name="Hundley H."/>
            <person name="Pangilinan J."/>
            <person name="Johnson J."/>
            <person name="Barry K."/>
            <person name="LaButti K."/>
            <person name="Ng V."/>
            <person name="Ahrendt S."/>
            <person name="Min B."/>
            <person name="Choi I.G."/>
            <person name="Park H."/>
            <person name="Plett J.M."/>
            <person name="Magnuson J."/>
            <person name="Spatafora J.W."/>
            <person name="Nagy L.G."/>
            <person name="Henrissat B."/>
            <person name="Grigoriev I.V."/>
            <person name="Yang Z.L."/>
            <person name="Xu J."/>
            <person name="Martin F.M."/>
        </authorList>
    </citation>
    <scope>NUCLEOTIDE SEQUENCE</scope>
    <source>
        <strain evidence="1">KUC20120723A-06</strain>
    </source>
</reference>